<name>A0AAE0L0P6_9CHLO</name>
<comment type="caution">
    <text evidence="1">The sequence shown here is derived from an EMBL/GenBank/DDBJ whole genome shotgun (WGS) entry which is preliminary data.</text>
</comment>
<accession>A0AAE0L0P6</accession>
<protein>
    <submittedName>
        <fullName evidence="1">Uncharacterized protein</fullName>
    </submittedName>
</protein>
<dbReference type="EMBL" id="LGRX02012315">
    <property type="protein sequence ID" value="KAK3267602.1"/>
    <property type="molecule type" value="Genomic_DNA"/>
</dbReference>
<evidence type="ECO:0000313" key="1">
    <source>
        <dbReference type="EMBL" id="KAK3267602.1"/>
    </source>
</evidence>
<dbReference type="AlphaFoldDB" id="A0AAE0L0P6"/>
<keyword evidence="2" id="KW-1185">Reference proteome</keyword>
<proteinExistence type="predicted"/>
<dbReference type="Proteomes" id="UP001190700">
    <property type="component" value="Unassembled WGS sequence"/>
</dbReference>
<reference evidence="1 2" key="1">
    <citation type="journal article" date="2015" name="Genome Biol. Evol.">
        <title>Comparative Genomics of a Bacterivorous Green Alga Reveals Evolutionary Causalities and Consequences of Phago-Mixotrophic Mode of Nutrition.</title>
        <authorList>
            <person name="Burns J.A."/>
            <person name="Paasch A."/>
            <person name="Narechania A."/>
            <person name="Kim E."/>
        </authorList>
    </citation>
    <scope>NUCLEOTIDE SEQUENCE [LARGE SCALE GENOMIC DNA]</scope>
    <source>
        <strain evidence="1 2">PLY_AMNH</strain>
    </source>
</reference>
<sequence>MASRGAKFHYTAADRLTEAKHFLHQWRFGGMHNYCNHPRSLKKSARQAILLPRRLSNKIWMVYPGW</sequence>
<gene>
    <name evidence="1" type="ORF">CYMTET_23852</name>
</gene>
<evidence type="ECO:0000313" key="2">
    <source>
        <dbReference type="Proteomes" id="UP001190700"/>
    </source>
</evidence>
<organism evidence="1 2">
    <name type="scientific">Cymbomonas tetramitiformis</name>
    <dbReference type="NCBI Taxonomy" id="36881"/>
    <lineage>
        <taxon>Eukaryota</taxon>
        <taxon>Viridiplantae</taxon>
        <taxon>Chlorophyta</taxon>
        <taxon>Pyramimonadophyceae</taxon>
        <taxon>Pyramimonadales</taxon>
        <taxon>Pyramimonadaceae</taxon>
        <taxon>Cymbomonas</taxon>
    </lineage>
</organism>